<accession>A0A1N6EJP3</accession>
<feature type="transmembrane region" description="Helical" evidence="7">
    <location>
        <begin position="81"/>
        <end position="99"/>
    </location>
</feature>
<dbReference type="Pfam" id="PF00375">
    <property type="entry name" value="SDF"/>
    <property type="match status" value="1"/>
</dbReference>
<dbReference type="eggNOG" id="COG1301">
    <property type="taxonomic scope" value="Bacteria"/>
</dbReference>
<keyword evidence="9" id="KW-1185">Reference proteome</keyword>
<dbReference type="AlphaFoldDB" id="A0A1N6EJP3"/>
<evidence type="ECO:0000256" key="6">
    <source>
        <dbReference type="ARBA" id="ARBA00023136"/>
    </source>
</evidence>
<dbReference type="OrthoDB" id="9768885at2"/>
<dbReference type="GO" id="GO:0005886">
    <property type="term" value="C:plasma membrane"/>
    <property type="evidence" value="ECO:0007669"/>
    <property type="project" value="UniProtKB-SubCell"/>
</dbReference>
<dbReference type="GO" id="GO:0006835">
    <property type="term" value="P:dicarboxylic acid transport"/>
    <property type="evidence" value="ECO:0007669"/>
    <property type="project" value="TreeGrafter"/>
</dbReference>
<evidence type="ECO:0000256" key="4">
    <source>
        <dbReference type="ARBA" id="ARBA00022692"/>
    </source>
</evidence>
<dbReference type="STRING" id="28230.SAMN05878443_0031"/>
<feature type="transmembrane region" description="Helical" evidence="7">
    <location>
        <begin position="12"/>
        <end position="31"/>
    </location>
</feature>
<evidence type="ECO:0000256" key="1">
    <source>
        <dbReference type="ARBA" id="ARBA00004651"/>
    </source>
</evidence>
<reference evidence="9" key="1">
    <citation type="submission" date="2016-11" db="EMBL/GenBank/DDBJ databases">
        <authorList>
            <person name="Varghese N."/>
            <person name="Submissions S."/>
        </authorList>
    </citation>
    <scope>NUCLEOTIDE SEQUENCE [LARGE SCALE GENOMIC DNA]</scope>
    <source>
        <strain evidence="9">313</strain>
    </source>
</reference>
<organism evidence="8 9">
    <name type="scientific">Carnobacterium alterfunditum</name>
    <dbReference type="NCBI Taxonomy" id="28230"/>
    <lineage>
        <taxon>Bacteria</taxon>
        <taxon>Bacillati</taxon>
        <taxon>Bacillota</taxon>
        <taxon>Bacilli</taxon>
        <taxon>Lactobacillales</taxon>
        <taxon>Carnobacteriaceae</taxon>
        <taxon>Carnobacterium</taxon>
    </lineage>
</organism>
<keyword evidence="2" id="KW-0813">Transport</keyword>
<evidence type="ECO:0000256" key="7">
    <source>
        <dbReference type="SAM" id="Phobius"/>
    </source>
</evidence>
<feature type="transmembrane region" description="Helical" evidence="7">
    <location>
        <begin position="149"/>
        <end position="167"/>
    </location>
</feature>
<dbReference type="InterPro" id="IPR036458">
    <property type="entry name" value="Na:dicarbo_symporter_sf"/>
</dbReference>
<dbReference type="Gene3D" id="1.10.3860.10">
    <property type="entry name" value="Sodium:dicarboxylate symporter"/>
    <property type="match status" value="1"/>
</dbReference>
<feature type="transmembrane region" description="Helical" evidence="7">
    <location>
        <begin position="296"/>
        <end position="316"/>
    </location>
</feature>
<evidence type="ECO:0000313" key="9">
    <source>
        <dbReference type="Proteomes" id="UP000184758"/>
    </source>
</evidence>
<dbReference type="PANTHER" id="PTHR42865">
    <property type="entry name" value="PROTON/GLUTAMATE-ASPARTATE SYMPORTER"/>
    <property type="match status" value="1"/>
</dbReference>
<keyword evidence="3" id="KW-1003">Cell membrane</keyword>
<feature type="transmembrane region" description="Helical" evidence="7">
    <location>
        <begin position="43"/>
        <end position="69"/>
    </location>
</feature>
<name>A0A1N6EJP3_9LACT</name>
<protein>
    <submittedName>
        <fullName evidence="8">Proton glutamate symport protein</fullName>
    </submittedName>
</protein>
<dbReference type="RefSeq" id="WP_034546382.1">
    <property type="nucleotide sequence ID" value="NZ_FSRN01000001.1"/>
</dbReference>
<proteinExistence type="predicted"/>
<comment type="subcellular location">
    <subcellularLocation>
        <location evidence="1">Cell membrane</location>
        <topology evidence="1">Multi-pass membrane protein</topology>
    </subcellularLocation>
</comment>
<feature type="transmembrane region" description="Helical" evidence="7">
    <location>
        <begin position="188"/>
        <end position="212"/>
    </location>
</feature>
<dbReference type="PANTHER" id="PTHR42865:SF7">
    <property type="entry name" value="PROTON_GLUTAMATE-ASPARTATE SYMPORTER"/>
    <property type="match status" value="1"/>
</dbReference>
<dbReference type="GO" id="GO:0015293">
    <property type="term" value="F:symporter activity"/>
    <property type="evidence" value="ECO:0007669"/>
    <property type="project" value="UniProtKB-KW"/>
</dbReference>
<gene>
    <name evidence="8" type="ORF">SAMN05878443_0031</name>
</gene>
<dbReference type="SUPFAM" id="SSF118215">
    <property type="entry name" value="Proton glutamate symport protein"/>
    <property type="match status" value="1"/>
</dbReference>
<feature type="transmembrane region" description="Helical" evidence="7">
    <location>
        <begin position="323"/>
        <end position="343"/>
    </location>
</feature>
<evidence type="ECO:0000313" key="8">
    <source>
        <dbReference type="EMBL" id="SIN83228.1"/>
    </source>
</evidence>
<feature type="transmembrane region" description="Helical" evidence="7">
    <location>
        <begin position="349"/>
        <end position="371"/>
    </location>
</feature>
<dbReference type="EMBL" id="FSRN01000001">
    <property type="protein sequence ID" value="SIN83228.1"/>
    <property type="molecule type" value="Genomic_DNA"/>
</dbReference>
<keyword evidence="4 7" id="KW-0812">Transmembrane</keyword>
<sequence length="420" mass="45211">MSVNKRKIKKPSLMLQVVIGGLAGILVGYFSKTTGLQLEILGTIFMNLIQMIIVPLIFPVIILAIVNISDTKSFGKVAGKSFIYFFSVTTGLIILSVLAGKWTGIGSNFQTGAVSIESLDGIASGIDFQSFFLSIVPSNLFQAFADGNLLPIIFFGIFLGLALVSIGEKGKPVITFFESWSQAMFKMVDYAISFAPIGVFGFLAYDIAAYGIENLFSLGQFVLFTYLAFMIVILIIFPIIAWFFHVSYFTMLKEISDLVVVVFTTGSSSVVLPSLIDRLKKFGVSPSVSSFVTPLGYSFNLDGAGVYISLATMFIVNMYDVTLGFGEIVALVLFLTVITKGIATVPSGAVVVLLAAATQLGLPAEGVALMVSVDFFINMGRSAVNVIGNALAPVLIAQSEDAFVYNKTVDYKKTATEMNE</sequence>
<evidence type="ECO:0000256" key="2">
    <source>
        <dbReference type="ARBA" id="ARBA00022448"/>
    </source>
</evidence>
<feature type="transmembrane region" description="Helical" evidence="7">
    <location>
        <begin position="224"/>
        <end position="246"/>
    </location>
</feature>
<evidence type="ECO:0000256" key="5">
    <source>
        <dbReference type="ARBA" id="ARBA00022989"/>
    </source>
</evidence>
<evidence type="ECO:0000256" key="3">
    <source>
        <dbReference type="ARBA" id="ARBA00022475"/>
    </source>
</evidence>
<dbReference type="InterPro" id="IPR001991">
    <property type="entry name" value="Na-dicarboxylate_symporter"/>
</dbReference>
<dbReference type="Proteomes" id="UP000184758">
    <property type="component" value="Unassembled WGS sequence"/>
</dbReference>
<feature type="transmembrane region" description="Helical" evidence="7">
    <location>
        <begin position="258"/>
        <end position="276"/>
    </location>
</feature>
<keyword evidence="6 7" id="KW-0472">Membrane</keyword>
<dbReference type="PRINTS" id="PR00173">
    <property type="entry name" value="EDTRNSPORT"/>
</dbReference>
<keyword evidence="5 7" id="KW-1133">Transmembrane helix</keyword>